<evidence type="ECO:0000256" key="8">
    <source>
        <dbReference type="ARBA" id="ARBA00023136"/>
    </source>
</evidence>
<evidence type="ECO:0000313" key="13">
    <source>
        <dbReference type="Proteomes" id="UP000217215"/>
    </source>
</evidence>
<feature type="transmembrane region" description="Helical" evidence="9">
    <location>
        <begin position="88"/>
        <end position="116"/>
    </location>
</feature>
<dbReference type="PANTHER" id="PTHR30425:SF1">
    <property type="entry name" value="PHOSPHATE TRANSPORT SYSTEM PERMEASE PROTEIN PSTC"/>
    <property type="match status" value="1"/>
</dbReference>
<keyword evidence="7 9" id="KW-1133">Transmembrane helix</keyword>
<evidence type="ECO:0000256" key="1">
    <source>
        <dbReference type="ARBA" id="ARBA00004651"/>
    </source>
</evidence>
<dbReference type="PROSITE" id="PS50928">
    <property type="entry name" value="ABC_TM1"/>
    <property type="match status" value="1"/>
</dbReference>
<feature type="transmembrane region" description="Helical" evidence="9">
    <location>
        <begin position="30"/>
        <end position="52"/>
    </location>
</feature>
<dbReference type="InterPro" id="IPR051124">
    <property type="entry name" value="Phosphate_Transport_Permease"/>
</dbReference>
<dbReference type="RefSeq" id="WP_095673798.1">
    <property type="nucleotide sequence ID" value="NZ_CP016773.1"/>
</dbReference>
<feature type="transmembrane region" description="Helical" evidence="9">
    <location>
        <begin position="185"/>
        <end position="207"/>
    </location>
</feature>
<keyword evidence="6 9" id="KW-0812">Transmembrane</keyword>
<evidence type="ECO:0000256" key="2">
    <source>
        <dbReference type="ARBA" id="ARBA00007069"/>
    </source>
</evidence>
<comment type="similarity">
    <text evidence="2 10">Belongs to the binding-protein-dependent transport system permease family. CysTW subfamily.</text>
</comment>
<keyword evidence="13" id="KW-1185">Reference proteome</keyword>
<dbReference type="PANTHER" id="PTHR30425">
    <property type="entry name" value="PHOSPHATE TRANSPORT SYSTEM PERMEASE PROTEIN PST"/>
    <property type="match status" value="1"/>
</dbReference>
<dbReference type="GO" id="GO:0005886">
    <property type="term" value="C:plasma membrane"/>
    <property type="evidence" value="ECO:0007669"/>
    <property type="project" value="UniProtKB-SubCell"/>
</dbReference>
<dbReference type="InterPro" id="IPR035906">
    <property type="entry name" value="MetI-like_sf"/>
</dbReference>
<feature type="transmembrane region" description="Helical" evidence="9">
    <location>
        <begin position="228"/>
        <end position="249"/>
    </location>
</feature>
<keyword evidence="5 10" id="KW-0592">Phosphate transport</keyword>
<gene>
    <name evidence="12" type="ORF">A1sIA56_04795</name>
</gene>
<dbReference type="Proteomes" id="UP000217215">
    <property type="component" value="Chromosome"/>
</dbReference>
<proteinExistence type="inferred from homology"/>
<dbReference type="Gene3D" id="1.10.3720.10">
    <property type="entry name" value="MetI-like"/>
    <property type="match status" value="1"/>
</dbReference>
<keyword evidence="3 9" id="KW-0813">Transport</keyword>
<comment type="subcellular location">
    <subcellularLocation>
        <location evidence="1 9">Cell membrane</location>
        <topology evidence="1 9">Multi-pass membrane protein</topology>
    </subcellularLocation>
</comment>
<feature type="transmembrane region" description="Helical" evidence="9">
    <location>
        <begin position="299"/>
        <end position="322"/>
    </location>
</feature>
<keyword evidence="4 10" id="KW-1003">Cell membrane</keyword>
<dbReference type="CDD" id="cd06261">
    <property type="entry name" value="TM_PBP2"/>
    <property type="match status" value="1"/>
</dbReference>
<comment type="function">
    <text evidence="10">Part of the binding-protein-dependent transport system for phosphate; probably responsible for the translocation of the substrate across the membrane.</text>
</comment>
<protein>
    <recommendedName>
        <fullName evidence="10">Phosphate transport system permease protein</fullName>
    </recommendedName>
</protein>
<dbReference type="GO" id="GO:0006817">
    <property type="term" value="P:phosphate ion transport"/>
    <property type="evidence" value="ECO:0007669"/>
    <property type="project" value="UniProtKB-KW"/>
</dbReference>
<dbReference type="EMBL" id="CP016773">
    <property type="protein sequence ID" value="ASY16214.1"/>
    <property type="molecule type" value="Genomic_DNA"/>
</dbReference>
<accession>A0A249KHF5</accession>
<dbReference type="OrthoDB" id="9785113at2"/>
<reference evidence="12 13" key="1">
    <citation type="submission" date="2016-07" db="EMBL/GenBank/DDBJ databases">
        <title>High microdiversification within the ubiquitous acI lineage of Actinobacteria.</title>
        <authorList>
            <person name="Neuenschwander S.M."/>
            <person name="Salcher M."/>
            <person name="Ghai R."/>
            <person name="Pernthaler J."/>
        </authorList>
    </citation>
    <scope>NUCLEOTIDE SEQUENCE [LARGE SCALE GENOMIC DNA]</scope>
    <source>
        <strain evidence="12">MMS-IA-56</strain>
    </source>
</reference>
<evidence type="ECO:0000256" key="4">
    <source>
        <dbReference type="ARBA" id="ARBA00022475"/>
    </source>
</evidence>
<sequence>MAIELKERPAPPSPREITTKPRRSDQVFRMVVTAGGMASLVILGLIALFLSIKGVHILVEEKFGFITGSAWEVITDESGAVTQSNFGIGAMLIGTMLSAVIAISVGVPISVLSALYLTFYANGKVKKFLISVIDLMAAFPSLLFGFWGFFVFMSSAEYWAKLINKYLGFIPIFDVPTPIFERSPFIAGLVLAIMIIPIVTSISREIFDQTPLDRVQAAYALGATKLAMIKAVVIPYGRGGIIGGAMLGLGRAMGETVAVYTVLNVVYQVNWQLLFGAGGNVASLILLKFGEAGPYEVDALMAAGLILFLLTLLVNATADLLITRFGGKGR</sequence>
<evidence type="ECO:0000313" key="12">
    <source>
        <dbReference type="EMBL" id="ASY16214.1"/>
    </source>
</evidence>
<feature type="domain" description="ABC transmembrane type-1" evidence="11">
    <location>
        <begin position="92"/>
        <end position="318"/>
    </location>
</feature>
<name>A0A249KHF5_9ACTN</name>
<keyword evidence="8 9" id="KW-0472">Membrane</keyword>
<evidence type="ECO:0000256" key="10">
    <source>
        <dbReference type="RuleBase" id="RU363054"/>
    </source>
</evidence>
<dbReference type="InterPro" id="IPR000515">
    <property type="entry name" value="MetI-like"/>
</dbReference>
<dbReference type="AlphaFoldDB" id="A0A249KHF5"/>
<evidence type="ECO:0000256" key="5">
    <source>
        <dbReference type="ARBA" id="ARBA00022592"/>
    </source>
</evidence>
<feature type="transmembrane region" description="Helical" evidence="9">
    <location>
        <begin position="269"/>
        <end position="287"/>
    </location>
</feature>
<dbReference type="InterPro" id="IPR011864">
    <property type="entry name" value="Phosphate_PstC"/>
</dbReference>
<dbReference type="KEGG" id="psuf:A1sIA56_04795"/>
<evidence type="ECO:0000256" key="7">
    <source>
        <dbReference type="ARBA" id="ARBA00022989"/>
    </source>
</evidence>
<dbReference type="Pfam" id="PF00528">
    <property type="entry name" value="BPD_transp_1"/>
    <property type="match status" value="1"/>
</dbReference>
<dbReference type="GO" id="GO:0005315">
    <property type="term" value="F:phosphate transmembrane transporter activity"/>
    <property type="evidence" value="ECO:0007669"/>
    <property type="project" value="InterPro"/>
</dbReference>
<feature type="transmembrane region" description="Helical" evidence="9">
    <location>
        <begin position="128"/>
        <end position="152"/>
    </location>
</feature>
<evidence type="ECO:0000256" key="6">
    <source>
        <dbReference type="ARBA" id="ARBA00022692"/>
    </source>
</evidence>
<organism evidence="12 13">
    <name type="scientific">Candidatus Planktophila sulfonica</name>
    <dbReference type="NCBI Taxonomy" id="1884904"/>
    <lineage>
        <taxon>Bacteria</taxon>
        <taxon>Bacillati</taxon>
        <taxon>Actinomycetota</taxon>
        <taxon>Actinomycetes</taxon>
        <taxon>Candidatus Nanopelagicales</taxon>
        <taxon>Candidatus Nanopelagicaceae</taxon>
        <taxon>Candidatus Planktophila</taxon>
    </lineage>
</organism>
<dbReference type="NCBIfam" id="TIGR02138">
    <property type="entry name" value="phosphate_pstC"/>
    <property type="match status" value="1"/>
</dbReference>
<evidence type="ECO:0000256" key="9">
    <source>
        <dbReference type="RuleBase" id="RU363032"/>
    </source>
</evidence>
<dbReference type="SUPFAM" id="SSF161098">
    <property type="entry name" value="MetI-like"/>
    <property type="match status" value="1"/>
</dbReference>
<evidence type="ECO:0000256" key="3">
    <source>
        <dbReference type="ARBA" id="ARBA00022448"/>
    </source>
</evidence>
<evidence type="ECO:0000259" key="11">
    <source>
        <dbReference type="PROSITE" id="PS50928"/>
    </source>
</evidence>